<protein>
    <submittedName>
        <fullName evidence="3">Relaxase/mobilization nuclease domain-containing protein</fullName>
    </submittedName>
</protein>
<evidence type="ECO:0000313" key="4">
    <source>
        <dbReference type="Proteomes" id="UP001431784"/>
    </source>
</evidence>
<feature type="non-terminal residue" evidence="3">
    <location>
        <position position="209"/>
    </location>
</feature>
<dbReference type="RefSeq" id="WP_274354177.1">
    <property type="nucleotide sequence ID" value="NZ_JAQZSM010000037.1"/>
</dbReference>
<name>A0ABT5TEI0_9RHOB</name>
<evidence type="ECO:0000256" key="1">
    <source>
        <dbReference type="SAM" id="MobiDB-lite"/>
    </source>
</evidence>
<dbReference type="InterPro" id="IPR005094">
    <property type="entry name" value="Endonuclease_MobA/VirD2"/>
</dbReference>
<reference evidence="3" key="1">
    <citation type="submission" date="2023-02" db="EMBL/GenBank/DDBJ databases">
        <title>Description of Roseinatronobacter alkalisoli sp. nov., an alkaliphilic bacerium isolated from soda soil.</title>
        <authorList>
            <person name="Wei W."/>
        </authorList>
    </citation>
    <scope>NUCLEOTIDE SEQUENCE</scope>
    <source>
        <strain evidence="3">HJB301</strain>
    </source>
</reference>
<feature type="domain" description="MobA/VirD2-like nuclease" evidence="2">
    <location>
        <begin position="105"/>
        <end position="189"/>
    </location>
</feature>
<sequence>MAGKPDAVSAAMGTLFDEGWTRGPGGQGDEPAPKSFGRRSGATRSYQHMARAASGNRAVVVKLVRGGGCHDSRQLGNQLDYLMSKADRVFDSQGAFEQRGPLTADEAREAATRWSDSWEGMTSSGQTAHLIVSFPQGTDARDVEVITERFCERMFDGQFDYIAATHSDRAHPHAHIVVNRRGEDGPLFTLRAGTDHSYEAYKDTLVELG</sequence>
<dbReference type="Pfam" id="PF03432">
    <property type="entry name" value="Relaxase"/>
    <property type="match status" value="1"/>
</dbReference>
<evidence type="ECO:0000313" key="3">
    <source>
        <dbReference type="EMBL" id="MDD7973508.1"/>
    </source>
</evidence>
<dbReference type="Gene3D" id="3.30.930.30">
    <property type="match status" value="1"/>
</dbReference>
<gene>
    <name evidence="3" type="ORF">PUT78_20825</name>
</gene>
<evidence type="ECO:0000259" key="2">
    <source>
        <dbReference type="Pfam" id="PF03432"/>
    </source>
</evidence>
<dbReference type="EMBL" id="JAQZSM010000037">
    <property type="protein sequence ID" value="MDD7973508.1"/>
    <property type="molecule type" value="Genomic_DNA"/>
</dbReference>
<feature type="region of interest" description="Disordered" evidence="1">
    <location>
        <begin position="16"/>
        <end position="44"/>
    </location>
</feature>
<dbReference type="Proteomes" id="UP001431784">
    <property type="component" value="Unassembled WGS sequence"/>
</dbReference>
<proteinExistence type="predicted"/>
<comment type="caution">
    <text evidence="3">The sequence shown here is derived from an EMBL/GenBank/DDBJ whole genome shotgun (WGS) entry which is preliminary data.</text>
</comment>
<keyword evidence="4" id="KW-1185">Reference proteome</keyword>
<accession>A0ABT5TEI0</accession>
<organism evidence="3 4">
    <name type="scientific">Roseinatronobacter alkalisoli</name>
    <dbReference type="NCBI Taxonomy" id="3028235"/>
    <lineage>
        <taxon>Bacteria</taxon>
        <taxon>Pseudomonadati</taxon>
        <taxon>Pseudomonadota</taxon>
        <taxon>Alphaproteobacteria</taxon>
        <taxon>Rhodobacterales</taxon>
        <taxon>Paracoccaceae</taxon>
        <taxon>Roseinatronobacter</taxon>
    </lineage>
</organism>